<dbReference type="PANTHER" id="PTHR30164:SF2">
    <property type="entry name" value="PROTEIN MTFA"/>
    <property type="match status" value="1"/>
</dbReference>
<organism evidence="1 2">
    <name type="scientific">Banduia mediterranea</name>
    <dbReference type="NCBI Taxonomy" id="3075609"/>
    <lineage>
        <taxon>Bacteria</taxon>
        <taxon>Pseudomonadati</taxon>
        <taxon>Pseudomonadota</taxon>
        <taxon>Gammaproteobacteria</taxon>
        <taxon>Nevskiales</taxon>
        <taxon>Algiphilaceae</taxon>
        <taxon>Banduia</taxon>
    </lineage>
</organism>
<dbReference type="InterPro" id="IPR010384">
    <property type="entry name" value="MtfA_fam"/>
</dbReference>
<reference evidence="1 2" key="1">
    <citation type="submission" date="2023-09" db="EMBL/GenBank/DDBJ databases">
        <authorList>
            <person name="Rey-Velasco X."/>
        </authorList>
    </citation>
    <scope>NUCLEOTIDE SEQUENCE [LARGE SCALE GENOMIC DNA]</scope>
    <source>
        <strain evidence="1 2">W345</strain>
    </source>
</reference>
<evidence type="ECO:0000313" key="1">
    <source>
        <dbReference type="EMBL" id="MDT0497025.1"/>
    </source>
</evidence>
<evidence type="ECO:0000313" key="2">
    <source>
        <dbReference type="Proteomes" id="UP001254608"/>
    </source>
</evidence>
<dbReference type="InterPro" id="IPR024079">
    <property type="entry name" value="MetalloPept_cat_dom_sf"/>
</dbReference>
<dbReference type="SUPFAM" id="SSF55486">
    <property type="entry name" value="Metalloproteases ('zincins'), catalytic domain"/>
    <property type="match status" value="1"/>
</dbReference>
<dbReference type="PANTHER" id="PTHR30164">
    <property type="entry name" value="MTFA PEPTIDASE"/>
    <property type="match status" value="1"/>
</dbReference>
<sequence>MAWMLLAAAFAAGLIAWPFLHKAREQRRLRALQARPIEPARWAMLRAALPVLDRLSPELRALYELRLKEFLAYKRYYGCDGLEVSEDMRWLIAAQACLLVLRPESGTFPSLRSVLVYPSVFEVPPMPAPVEFGEFELVDDEADERIGESHDSGRVILSWADVEAALDGDPVNVVVHEFAHQLDASDAGAPQLSDYTRWSAVMQAEYDRLHEQASPVLDDYGLEGPGEFFAVASEAYFQQGAALKRCHASLYELLRGFYRIDTA</sequence>
<keyword evidence="2" id="KW-1185">Reference proteome</keyword>
<name>A0ABU2WGM6_9GAMM</name>
<dbReference type="RefSeq" id="WP_311364419.1">
    <property type="nucleotide sequence ID" value="NZ_JAVRIC010000007.1"/>
</dbReference>
<comment type="caution">
    <text evidence="1">The sequence shown here is derived from an EMBL/GenBank/DDBJ whole genome shotgun (WGS) entry which is preliminary data.</text>
</comment>
<protein>
    <submittedName>
        <fullName evidence="1">Zinc-dependent peptidase</fullName>
    </submittedName>
</protein>
<dbReference type="Proteomes" id="UP001254608">
    <property type="component" value="Unassembled WGS sequence"/>
</dbReference>
<dbReference type="Pfam" id="PF06167">
    <property type="entry name" value="Peptidase_M90"/>
    <property type="match status" value="1"/>
</dbReference>
<dbReference type="EMBL" id="JAVRIC010000007">
    <property type="protein sequence ID" value="MDT0497025.1"/>
    <property type="molecule type" value="Genomic_DNA"/>
</dbReference>
<dbReference type="CDD" id="cd20169">
    <property type="entry name" value="Peptidase_M90_mtfA"/>
    <property type="match status" value="1"/>
</dbReference>
<dbReference type="InterPro" id="IPR042252">
    <property type="entry name" value="MtfA_N"/>
</dbReference>
<accession>A0ABU2WGM6</accession>
<gene>
    <name evidence="1" type="ORF">RM530_06550</name>
</gene>
<proteinExistence type="predicted"/>
<dbReference type="Gene3D" id="3.40.390.10">
    <property type="entry name" value="Collagenase (Catalytic Domain)"/>
    <property type="match status" value="1"/>
</dbReference>
<dbReference type="Gene3D" id="1.10.472.150">
    <property type="entry name" value="Glucose-regulated metallo-peptidase M90, N-terminal domain"/>
    <property type="match status" value="1"/>
</dbReference>